<evidence type="ECO:0000256" key="3">
    <source>
        <dbReference type="ARBA" id="ARBA00022692"/>
    </source>
</evidence>
<feature type="transmembrane region" description="Helical" evidence="7">
    <location>
        <begin position="16"/>
        <end position="36"/>
    </location>
</feature>
<keyword evidence="3 6" id="KW-0812">Transmembrane</keyword>
<protein>
    <submittedName>
        <fullName evidence="8">Zinc ABC transporter, inner membrane permease protein ZnuB</fullName>
    </submittedName>
</protein>
<dbReference type="GO" id="GO:0043190">
    <property type="term" value="C:ATP-binding cassette (ABC) transporter complex"/>
    <property type="evidence" value="ECO:0007669"/>
    <property type="project" value="InterPro"/>
</dbReference>
<evidence type="ECO:0000256" key="4">
    <source>
        <dbReference type="ARBA" id="ARBA00022989"/>
    </source>
</evidence>
<comment type="similarity">
    <text evidence="2 6">Belongs to the ABC-3 integral membrane protein family.</text>
</comment>
<dbReference type="RefSeq" id="WP_087133491.1">
    <property type="nucleotide sequence ID" value="NZ_FUKP01000014.1"/>
</dbReference>
<feature type="transmembrane region" description="Helical" evidence="7">
    <location>
        <begin position="174"/>
        <end position="192"/>
    </location>
</feature>
<gene>
    <name evidence="8" type="ORF">FM125_02000</name>
</gene>
<keyword evidence="5 7" id="KW-0472">Membrane</keyword>
<evidence type="ECO:0000313" key="8">
    <source>
        <dbReference type="EMBL" id="SJN18558.1"/>
    </source>
</evidence>
<dbReference type="Pfam" id="PF00950">
    <property type="entry name" value="ABC-3"/>
    <property type="match status" value="1"/>
</dbReference>
<comment type="subcellular location">
    <subcellularLocation>
        <location evidence="6">Cell membrane</location>
        <topology evidence="6">Multi-pass membrane protein</topology>
    </subcellularLocation>
    <subcellularLocation>
        <location evidence="1">Membrane</location>
        <topology evidence="1">Multi-pass membrane protein</topology>
    </subcellularLocation>
</comment>
<evidence type="ECO:0000256" key="6">
    <source>
        <dbReference type="RuleBase" id="RU003943"/>
    </source>
</evidence>
<evidence type="ECO:0000256" key="2">
    <source>
        <dbReference type="ARBA" id="ARBA00008034"/>
    </source>
</evidence>
<keyword evidence="4 7" id="KW-1133">Transmembrane helix</keyword>
<dbReference type="Proteomes" id="UP000196230">
    <property type="component" value="Unassembled WGS sequence"/>
</dbReference>
<accession>A0A1R4IFL9</accession>
<dbReference type="SUPFAM" id="SSF81345">
    <property type="entry name" value="ABC transporter involved in vitamin B12 uptake, BtuC"/>
    <property type="match status" value="1"/>
</dbReference>
<dbReference type="AlphaFoldDB" id="A0A1R4IFL9"/>
<dbReference type="EMBL" id="FUKP01000014">
    <property type="protein sequence ID" value="SJN18558.1"/>
    <property type="molecule type" value="Genomic_DNA"/>
</dbReference>
<keyword evidence="6" id="KW-0813">Transport</keyword>
<dbReference type="InterPro" id="IPR037294">
    <property type="entry name" value="ABC_BtuC-like"/>
</dbReference>
<name>A0A1R4IFL9_9MICC</name>
<evidence type="ECO:0000256" key="7">
    <source>
        <dbReference type="SAM" id="Phobius"/>
    </source>
</evidence>
<evidence type="ECO:0000313" key="9">
    <source>
        <dbReference type="Proteomes" id="UP000196230"/>
    </source>
</evidence>
<feature type="transmembrane region" description="Helical" evidence="7">
    <location>
        <begin position="135"/>
        <end position="153"/>
    </location>
</feature>
<dbReference type="CDD" id="cd06550">
    <property type="entry name" value="TM_ABC_iron-siderophores_like"/>
    <property type="match status" value="1"/>
</dbReference>
<proteinExistence type="inferred from homology"/>
<dbReference type="GO" id="GO:0055085">
    <property type="term" value="P:transmembrane transport"/>
    <property type="evidence" value="ECO:0007669"/>
    <property type="project" value="InterPro"/>
</dbReference>
<feature type="transmembrane region" description="Helical" evidence="7">
    <location>
        <begin position="222"/>
        <end position="241"/>
    </location>
</feature>
<feature type="transmembrane region" description="Helical" evidence="7">
    <location>
        <begin position="56"/>
        <end position="82"/>
    </location>
</feature>
<dbReference type="Gene3D" id="1.10.3470.10">
    <property type="entry name" value="ABC transporter involved in vitamin B12 uptake, BtuC"/>
    <property type="match status" value="1"/>
</dbReference>
<reference evidence="8 9" key="1">
    <citation type="submission" date="2017-02" db="EMBL/GenBank/DDBJ databases">
        <authorList>
            <person name="Peterson S.W."/>
        </authorList>
    </citation>
    <scope>NUCLEOTIDE SEQUENCE [LARGE SCALE GENOMIC DNA]</scope>
    <source>
        <strain evidence="8 9">2B3F</strain>
    </source>
</reference>
<sequence length="306" mass="31946">MEWLTAPFELGFQQRALMGGLIAAVMCSVVGTWLVLRGMSFFGDAFVHGVMPGIATAVLLGGNVYVGAAVAALVMLSGISLVHRATTLKEDTAIGLLFVGMMALGVVIISMSDSYTGSLTSILFGDALGVSVEHLWIQGGIAAAVVLLALLLYRPLLTLSFSESKARSLGMRPQLTHVLLLVMIGAAVIGSFQAVGTVLVFGLLVGPPATAALVTRTVPAMMFTAMVLGAFSVTLGLILSFHRNTAASATMALVPIVLFFVVLTVQAVLRRGRGRGRRAGRRAERRVAGDAVLTPAVEPTVKEPTA</sequence>
<organism evidence="8 9">
    <name type="scientific">Micrococcus lylae</name>
    <dbReference type="NCBI Taxonomy" id="1273"/>
    <lineage>
        <taxon>Bacteria</taxon>
        <taxon>Bacillati</taxon>
        <taxon>Actinomycetota</taxon>
        <taxon>Actinomycetes</taxon>
        <taxon>Micrococcales</taxon>
        <taxon>Micrococcaceae</taxon>
        <taxon>Micrococcus</taxon>
    </lineage>
</organism>
<dbReference type="InterPro" id="IPR001626">
    <property type="entry name" value="ABC_TroCD"/>
</dbReference>
<dbReference type="PANTHER" id="PTHR30477">
    <property type="entry name" value="ABC-TRANSPORTER METAL-BINDING PROTEIN"/>
    <property type="match status" value="1"/>
</dbReference>
<feature type="transmembrane region" description="Helical" evidence="7">
    <location>
        <begin position="94"/>
        <end position="115"/>
    </location>
</feature>
<dbReference type="PANTHER" id="PTHR30477:SF13">
    <property type="entry name" value="IRON TRANSPORT SYSTEM MEMBRANE PROTEIN HI_0360-RELATED"/>
    <property type="match status" value="1"/>
</dbReference>
<evidence type="ECO:0000256" key="5">
    <source>
        <dbReference type="ARBA" id="ARBA00023136"/>
    </source>
</evidence>
<evidence type="ECO:0000256" key="1">
    <source>
        <dbReference type="ARBA" id="ARBA00004141"/>
    </source>
</evidence>
<dbReference type="GO" id="GO:0010043">
    <property type="term" value="P:response to zinc ion"/>
    <property type="evidence" value="ECO:0007669"/>
    <property type="project" value="TreeGrafter"/>
</dbReference>
<feature type="transmembrane region" description="Helical" evidence="7">
    <location>
        <begin position="247"/>
        <end position="269"/>
    </location>
</feature>